<gene>
    <name evidence="1" type="ordered locus">MS0589</name>
</gene>
<dbReference type="STRING" id="221988.MS0589"/>
<dbReference type="KEGG" id="msu:MS0589"/>
<sequence>MIDWDFSFNYSALFEISVKFTVKKTDFLIHLAQFFANSI</sequence>
<evidence type="ECO:0000313" key="1">
    <source>
        <dbReference type="EMBL" id="AAU37196.1"/>
    </source>
</evidence>
<proteinExistence type="predicted"/>
<protein>
    <submittedName>
        <fullName evidence="1">Uncharacterized protein</fullName>
    </submittedName>
</protein>
<dbReference type="Proteomes" id="UP000000607">
    <property type="component" value="Chromosome"/>
</dbReference>
<reference evidence="1 2" key="1">
    <citation type="journal article" date="2004" name="Nat. Biotechnol.">
        <title>The genome sequence of the capnophilic rumen bacterium Mannheimia succiniciproducens.</title>
        <authorList>
            <person name="Hong S.H."/>
            <person name="Kim J.S."/>
            <person name="Lee S.Y."/>
            <person name="In Y.H."/>
            <person name="Choi S.S."/>
            <person name="Rih J.-K."/>
            <person name="Kim C.H."/>
            <person name="Jeong H."/>
            <person name="Hur C.G."/>
            <person name="Kim J.J."/>
        </authorList>
    </citation>
    <scope>NUCLEOTIDE SEQUENCE [LARGE SCALE GENOMIC DNA]</scope>
    <source>
        <strain evidence="2">KCTC 0769BP / MBEL55E</strain>
    </source>
</reference>
<keyword evidence="2" id="KW-1185">Reference proteome</keyword>
<dbReference type="HOGENOM" id="CLU_3312377_0_0_6"/>
<dbReference type="EMBL" id="AE016827">
    <property type="protein sequence ID" value="AAU37196.1"/>
    <property type="molecule type" value="Genomic_DNA"/>
</dbReference>
<organism evidence="1 2">
    <name type="scientific">Mannheimia succiniciproducens (strain KCTC 0769BP / MBEL55E)</name>
    <dbReference type="NCBI Taxonomy" id="221988"/>
    <lineage>
        <taxon>Bacteria</taxon>
        <taxon>Pseudomonadati</taxon>
        <taxon>Pseudomonadota</taxon>
        <taxon>Gammaproteobacteria</taxon>
        <taxon>Pasteurellales</taxon>
        <taxon>Pasteurellaceae</taxon>
        <taxon>Basfia</taxon>
    </lineage>
</organism>
<accession>Q65V14</accession>
<evidence type="ECO:0000313" key="2">
    <source>
        <dbReference type="Proteomes" id="UP000000607"/>
    </source>
</evidence>
<name>Q65V14_MANSM</name>
<dbReference type="AlphaFoldDB" id="Q65V14"/>